<gene>
    <name evidence="1" type="ORF">NDU88_006708</name>
</gene>
<dbReference type="EMBL" id="JANPWB010000006">
    <property type="protein sequence ID" value="KAJ1181501.1"/>
    <property type="molecule type" value="Genomic_DNA"/>
</dbReference>
<evidence type="ECO:0000313" key="1">
    <source>
        <dbReference type="EMBL" id="KAJ1181501.1"/>
    </source>
</evidence>
<comment type="caution">
    <text evidence="1">The sequence shown here is derived from an EMBL/GenBank/DDBJ whole genome shotgun (WGS) entry which is preliminary data.</text>
</comment>
<protein>
    <submittedName>
        <fullName evidence="1">Uncharacterized protein</fullName>
    </submittedName>
</protein>
<dbReference type="Proteomes" id="UP001066276">
    <property type="component" value="Chromosome 3_2"/>
</dbReference>
<evidence type="ECO:0000313" key="2">
    <source>
        <dbReference type="Proteomes" id="UP001066276"/>
    </source>
</evidence>
<reference evidence="1" key="1">
    <citation type="journal article" date="2022" name="bioRxiv">
        <title>Sequencing and chromosome-scale assembly of the giantPleurodeles waltlgenome.</title>
        <authorList>
            <person name="Brown T."/>
            <person name="Elewa A."/>
            <person name="Iarovenko S."/>
            <person name="Subramanian E."/>
            <person name="Araus A.J."/>
            <person name="Petzold A."/>
            <person name="Susuki M."/>
            <person name="Suzuki K.-i.T."/>
            <person name="Hayashi T."/>
            <person name="Toyoda A."/>
            <person name="Oliveira C."/>
            <person name="Osipova E."/>
            <person name="Leigh N.D."/>
            <person name="Simon A."/>
            <person name="Yun M.H."/>
        </authorList>
    </citation>
    <scope>NUCLEOTIDE SEQUENCE</scope>
    <source>
        <strain evidence="1">20211129_DDA</strain>
        <tissue evidence="1">Liver</tissue>
    </source>
</reference>
<organism evidence="1 2">
    <name type="scientific">Pleurodeles waltl</name>
    <name type="common">Iberian ribbed newt</name>
    <dbReference type="NCBI Taxonomy" id="8319"/>
    <lineage>
        <taxon>Eukaryota</taxon>
        <taxon>Metazoa</taxon>
        <taxon>Chordata</taxon>
        <taxon>Craniata</taxon>
        <taxon>Vertebrata</taxon>
        <taxon>Euteleostomi</taxon>
        <taxon>Amphibia</taxon>
        <taxon>Batrachia</taxon>
        <taxon>Caudata</taxon>
        <taxon>Salamandroidea</taxon>
        <taxon>Salamandridae</taxon>
        <taxon>Pleurodelinae</taxon>
        <taxon>Pleurodeles</taxon>
    </lineage>
</organism>
<name>A0AAV7TYJ4_PLEWA</name>
<keyword evidence="2" id="KW-1185">Reference proteome</keyword>
<sequence length="129" mass="13681">MVITAGQDSGGQTHTFRQKERAHFPMGPPLIDSHTPDRESGGKKDWYAVVSRLNPWHQAAPATVLSASALYGSGPVPSALQLCWSAAQQYSKAGCCDLRSPRVSWLAVGLEGESGEMMGVSSGVTRPGL</sequence>
<proteinExistence type="predicted"/>
<dbReference type="AlphaFoldDB" id="A0AAV7TYJ4"/>
<accession>A0AAV7TYJ4</accession>